<keyword evidence="1" id="KW-0472">Membrane</keyword>
<keyword evidence="1" id="KW-0812">Transmembrane</keyword>
<dbReference type="PANTHER" id="PTHR35813:SF1">
    <property type="entry name" value="INNER MEMBRANE PROTEIN YBAN"/>
    <property type="match status" value="1"/>
</dbReference>
<keyword evidence="1" id="KW-1133">Transmembrane helix</keyword>
<protein>
    <submittedName>
        <fullName evidence="2">DUF454 domain-containing protein</fullName>
    </submittedName>
</protein>
<dbReference type="EMBL" id="PPTU01000001">
    <property type="protein sequence ID" value="RDB73332.1"/>
    <property type="molecule type" value="Genomic_DNA"/>
</dbReference>
<name>A0A369MNK9_EGGLN</name>
<dbReference type="AlphaFoldDB" id="A0A369MNK9"/>
<dbReference type="PIRSF" id="PIRSF016789">
    <property type="entry name" value="DUF454"/>
    <property type="match status" value="1"/>
</dbReference>
<gene>
    <name evidence="2" type="ORF">C1875_00300</name>
</gene>
<comment type="caution">
    <text evidence="2">The sequence shown here is derived from an EMBL/GenBank/DDBJ whole genome shotgun (WGS) entry which is preliminary data.</text>
</comment>
<dbReference type="PROSITE" id="PS51257">
    <property type="entry name" value="PROKAR_LIPOPROTEIN"/>
    <property type="match status" value="1"/>
</dbReference>
<dbReference type="Proteomes" id="UP000253970">
    <property type="component" value="Unassembled WGS sequence"/>
</dbReference>
<feature type="transmembrane region" description="Helical" evidence="1">
    <location>
        <begin position="7"/>
        <end position="28"/>
    </location>
</feature>
<dbReference type="InterPro" id="IPR007401">
    <property type="entry name" value="DUF454"/>
</dbReference>
<proteinExistence type="predicted"/>
<organism evidence="2 3">
    <name type="scientific">Eggerthella lenta</name>
    <name type="common">Eubacterium lentum</name>
    <dbReference type="NCBI Taxonomy" id="84112"/>
    <lineage>
        <taxon>Bacteria</taxon>
        <taxon>Bacillati</taxon>
        <taxon>Actinomycetota</taxon>
        <taxon>Coriobacteriia</taxon>
        <taxon>Eggerthellales</taxon>
        <taxon>Eggerthellaceae</taxon>
        <taxon>Eggerthella</taxon>
    </lineage>
</organism>
<dbReference type="PANTHER" id="PTHR35813">
    <property type="entry name" value="INNER MEMBRANE PROTEIN YBAN"/>
    <property type="match status" value="1"/>
</dbReference>
<dbReference type="GO" id="GO:0005886">
    <property type="term" value="C:plasma membrane"/>
    <property type="evidence" value="ECO:0007669"/>
    <property type="project" value="TreeGrafter"/>
</dbReference>
<feature type="transmembrane region" description="Helical" evidence="1">
    <location>
        <begin position="99"/>
        <end position="116"/>
    </location>
</feature>
<sequence length="137" mass="15260">MNRIVRYLMLAGAWTACIIGCIGVFVPVLPTTPLLLLATFLFAKSSPRCHAWIISTRVYRTYVAAFKEAGGIPLGSKVRILAVSFTLMGLSAWFVQKPLVWAILGCVSAFLLYLMFVRIPTITPERVQLIRQVEKAE</sequence>
<accession>A0A369MNK9</accession>
<evidence type="ECO:0000313" key="2">
    <source>
        <dbReference type="EMBL" id="RDB73332.1"/>
    </source>
</evidence>
<dbReference type="RefSeq" id="WP_114532274.1">
    <property type="nucleotide sequence ID" value="NZ_JADNER010000003.1"/>
</dbReference>
<evidence type="ECO:0000256" key="1">
    <source>
        <dbReference type="SAM" id="Phobius"/>
    </source>
</evidence>
<reference evidence="2 3" key="1">
    <citation type="journal article" date="2018" name="Elife">
        <title>Discovery and characterization of a prevalent human gut bacterial enzyme sufficient for the inactivation of a family of plant toxins.</title>
        <authorList>
            <person name="Koppel N."/>
            <person name="Bisanz J.E."/>
            <person name="Pandelia M.E."/>
            <person name="Turnbaugh P.J."/>
            <person name="Balskus E.P."/>
        </authorList>
    </citation>
    <scope>NUCLEOTIDE SEQUENCE [LARGE SCALE GENOMIC DNA]</scope>
    <source>
        <strain evidence="2 3">W1 BHI 6</strain>
    </source>
</reference>
<dbReference type="Pfam" id="PF04304">
    <property type="entry name" value="DUF454"/>
    <property type="match status" value="1"/>
</dbReference>
<evidence type="ECO:0000313" key="3">
    <source>
        <dbReference type="Proteomes" id="UP000253970"/>
    </source>
</evidence>